<dbReference type="CDD" id="cd07731">
    <property type="entry name" value="ComA-like_MBL-fold"/>
    <property type="match status" value="1"/>
</dbReference>
<dbReference type="Pfam" id="PF00753">
    <property type="entry name" value="Lactamase_B"/>
    <property type="match status" value="1"/>
</dbReference>
<dbReference type="InterPro" id="IPR001279">
    <property type="entry name" value="Metallo-B-lactamas"/>
</dbReference>
<keyword evidence="1" id="KW-0812">Transmembrane</keyword>
<protein>
    <submittedName>
        <fullName evidence="3">MBL fold metallo-hydrolase</fullName>
    </submittedName>
</protein>
<evidence type="ECO:0000256" key="1">
    <source>
        <dbReference type="SAM" id="Phobius"/>
    </source>
</evidence>
<dbReference type="PANTHER" id="PTHR30619:SF7">
    <property type="entry name" value="BETA-LACTAMASE DOMAIN PROTEIN"/>
    <property type="match status" value="1"/>
</dbReference>
<dbReference type="InterPro" id="IPR036866">
    <property type="entry name" value="RibonucZ/Hydroxyglut_hydro"/>
</dbReference>
<feature type="transmembrane region" description="Helical" evidence="1">
    <location>
        <begin position="12"/>
        <end position="34"/>
    </location>
</feature>
<dbReference type="SMART" id="SM00849">
    <property type="entry name" value="Lactamase_B"/>
    <property type="match status" value="1"/>
</dbReference>
<dbReference type="RefSeq" id="WP_237966893.1">
    <property type="nucleotide sequence ID" value="NZ_JAKNHQ010000012.1"/>
</dbReference>
<sequence>MSKRPSRTVRRVSSWLVVAAILIIASVSGIRLHWNDILSNATDAAVIPEGSTSVYFIDVGQGDCELIRTPDGQNILIDAGTNATGDKLVQYLEQLGVEQIDTLIATHPHEDHIGGMDEVVNAFPIGDVYLPKVADSQTPTTRTYERLLDAIADKGLSITPGRGGMTILDDDGIKLEFLAPNADSYADLNSYSIVAKLTCGQKSFLFTGDAEADSEEEMLHAGYDLRSDVLKCGHHGSSTSTSAAFLQAVQPTYAVISCGVDNDYGHPHRETLDKLNDAGVQIYRTDEQDTILAVCDGTDVTFQTGLGSLVK</sequence>
<keyword evidence="1" id="KW-0472">Membrane</keyword>
<accession>A0ABS9MK24</accession>
<comment type="caution">
    <text evidence="3">The sequence shown here is derived from an EMBL/GenBank/DDBJ whole genome shotgun (WGS) entry which is preliminary data.</text>
</comment>
<dbReference type="SUPFAM" id="SSF56281">
    <property type="entry name" value="Metallo-hydrolase/oxidoreductase"/>
    <property type="match status" value="1"/>
</dbReference>
<reference evidence="3 4" key="1">
    <citation type="submission" date="2022-01" db="EMBL/GenBank/DDBJ databases">
        <title>Collection of gut derived symbiotic bacterial strains cultured from healthy donors.</title>
        <authorList>
            <person name="Lin H."/>
            <person name="Kohout C."/>
            <person name="Waligurski E."/>
            <person name="Pamer E.G."/>
        </authorList>
    </citation>
    <scope>NUCLEOTIDE SEQUENCE [LARGE SCALE GENOMIC DNA]</scope>
    <source>
        <strain evidence="3 4">DFI.7.58</strain>
    </source>
</reference>
<feature type="domain" description="Metallo-beta-lactamase" evidence="2">
    <location>
        <begin position="61"/>
        <end position="260"/>
    </location>
</feature>
<evidence type="ECO:0000259" key="2">
    <source>
        <dbReference type="SMART" id="SM00849"/>
    </source>
</evidence>
<organism evidence="3 4">
    <name type="scientific">Anaeromassilibacillus senegalensis</name>
    <dbReference type="NCBI Taxonomy" id="1673717"/>
    <lineage>
        <taxon>Bacteria</taxon>
        <taxon>Bacillati</taxon>
        <taxon>Bacillota</taxon>
        <taxon>Clostridia</taxon>
        <taxon>Eubacteriales</taxon>
        <taxon>Acutalibacteraceae</taxon>
        <taxon>Anaeromassilibacillus</taxon>
    </lineage>
</organism>
<proteinExistence type="predicted"/>
<keyword evidence="1" id="KW-1133">Transmembrane helix</keyword>
<dbReference type="PANTHER" id="PTHR30619">
    <property type="entry name" value="DNA INTERNALIZATION/COMPETENCE PROTEIN COMEC/REC2"/>
    <property type="match status" value="1"/>
</dbReference>
<evidence type="ECO:0000313" key="3">
    <source>
        <dbReference type="EMBL" id="MCG4611156.1"/>
    </source>
</evidence>
<dbReference type="InterPro" id="IPR052159">
    <property type="entry name" value="Competence_DNA_uptake"/>
</dbReference>
<name>A0ABS9MK24_9FIRM</name>
<dbReference type="InterPro" id="IPR035681">
    <property type="entry name" value="ComA-like_MBL"/>
</dbReference>
<dbReference type="Proteomes" id="UP001298681">
    <property type="component" value="Unassembled WGS sequence"/>
</dbReference>
<dbReference type="Gene3D" id="3.60.15.10">
    <property type="entry name" value="Ribonuclease Z/Hydroxyacylglutathione hydrolase-like"/>
    <property type="match status" value="1"/>
</dbReference>
<keyword evidence="4" id="KW-1185">Reference proteome</keyword>
<dbReference type="EMBL" id="JAKNHQ010000012">
    <property type="protein sequence ID" value="MCG4611156.1"/>
    <property type="molecule type" value="Genomic_DNA"/>
</dbReference>
<gene>
    <name evidence="3" type="ORF">L0P57_09465</name>
</gene>
<evidence type="ECO:0000313" key="4">
    <source>
        <dbReference type="Proteomes" id="UP001298681"/>
    </source>
</evidence>